<sequence length="127" mass="14004">MCKRTYNVDTKEQQSTEFPSILSGYLGFTGDKKKAATKISLQTLGEKTIKKRHPDLRKLLSSSGVSASSRTSSSRVKNLELHGRTPSHKPNSLSPSRMGSVDYNGVKVTVIGLWTDGKHVLWIGESR</sequence>
<evidence type="ECO:0000313" key="2">
    <source>
        <dbReference type="EMBL" id="GFY24620.1"/>
    </source>
</evidence>
<dbReference type="Proteomes" id="UP000887159">
    <property type="component" value="Unassembled WGS sequence"/>
</dbReference>
<evidence type="ECO:0000313" key="3">
    <source>
        <dbReference type="Proteomes" id="UP000887159"/>
    </source>
</evidence>
<gene>
    <name evidence="2" type="ORF">TNCV_1016661</name>
</gene>
<comment type="caution">
    <text evidence="2">The sequence shown here is derived from an EMBL/GenBank/DDBJ whole genome shotgun (WGS) entry which is preliminary data.</text>
</comment>
<feature type="compositionally biased region" description="Low complexity" evidence="1">
    <location>
        <begin position="61"/>
        <end position="74"/>
    </location>
</feature>
<dbReference type="EMBL" id="BMAU01021369">
    <property type="protein sequence ID" value="GFY24620.1"/>
    <property type="molecule type" value="Genomic_DNA"/>
</dbReference>
<name>A0A8X6VY37_TRICX</name>
<accession>A0A8X6VY37</accession>
<organism evidence="2 3">
    <name type="scientific">Trichonephila clavipes</name>
    <name type="common">Golden silk orbweaver</name>
    <name type="synonym">Nephila clavipes</name>
    <dbReference type="NCBI Taxonomy" id="2585209"/>
    <lineage>
        <taxon>Eukaryota</taxon>
        <taxon>Metazoa</taxon>
        <taxon>Ecdysozoa</taxon>
        <taxon>Arthropoda</taxon>
        <taxon>Chelicerata</taxon>
        <taxon>Arachnida</taxon>
        <taxon>Araneae</taxon>
        <taxon>Araneomorphae</taxon>
        <taxon>Entelegynae</taxon>
        <taxon>Araneoidea</taxon>
        <taxon>Nephilidae</taxon>
        <taxon>Trichonephila</taxon>
    </lineage>
</organism>
<protein>
    <submittedName>
        <fullName evidence="2">Uncharacterized protein</fullName>
    </submittedName>
</protein>
<evidence type="ECO:0000256" key="1">
    <source>
        <dbReference type="SAM" id="MobiDB-lite"/>
    </source>
</evidence>
<feature type="compositionally biased region" description="Polar residues" evidence="1">
    <location>
        <begin position="88"/>
        <end position="97"/>
    </location>
</feature>
<feature type="region of interest" description="Disordered" evidence="1">
    <location>
        <begin position="55"/>
        <end position="99"/>
    </location>
</feature>
<dbReference type="AlphaFoldDB" id="A0A8X6VY37"/>
<reference evidence="2" key="1">
    <citation type="submission" date="2020-08" db="EMBL/GenBank/DDBJ databases">
        <title>Multicomponent nature underlies the extraordinary mechanical properties of spider dragline silk.</title>
        <authorList>
            <person name="Kono N."/>
            <person name="Nakamura H."/>
            <person name="Mori M."/>
            <person name="Yoshida Y."/>
            <person name="Ohtoshi R."/>
            <person name="Malay A.D."/>
            <person name="Moran D.A.P."/>
            <person name="Tomita M."/>
            <person name="Numata K."/>
            <person name="Arakawa K."/>
        </authorList>
    </citation>
    <scope>NUCLEOTIDE SEQUENCE</scope>
</reference>
<keyword evidence="3" id="KW-1185">Reference proteome</keyword>
<proteinExistence type="predicted"/>